<protein>
    <submittedName>
        <fullName evidence="2">Uncharacterized protein</fullName>
    </submittedName>
</protein>
<comment type="caution">
    <text evidence="2">The sequence shown here is derived from an EMBL/GenBank/DDBJ whole genome shotgun (WGS) entry which is preliminary data.</text>
</comment>
<gene>
    <name evidence="2" type="ORF">V9T40_014151</name>
</gene>
<dbReference type="EMBL" id="JBBCAQ010000033">
    <property type="protein sequence ID" value="KAK7582706.1"/>
    <property type="molecule type" value="Genomic_DNA"/>
</dbReference>
<feature type="compositionally biased region" description="Acidic residues" evidence="1">
    <location>
        <begin position="399"/>
        <end position="417"/>
    </location>
</feature>
<sequence length="417" mass="47034">MNGCSSRSVLGIGRVLRSFINRENGWATVDFLFFGLSACPPPHQHLHLHLSTRQPISQQKDTIPSILVRLTRSHSLILAHTSRTFLDSHTRTHRTAPHRTAPHSTAAQRIRCHRRNRLPIFVFYSPLSATAQRNVTTTDGGKPPTPAARKRHGCDCDTRLARPQSAPTLSRHGRTLLCPSRRVTSQLIIAPILHANPGPGYNPAPAEREANENSAIPLDSRVKTPNSVGDMSCNSYTRIWNNKQFGLIVSRYSEQRWKIVSRDRVNFIFINERKIIASNADQCRCAAIIEDVLQTTATATATVRRTRADSDDSVPSRGCFALLMLRLEKPALEYAAAATARSSKLSARVQFRQLEFICRDKKYDSDFFTNCFRANRLANHCKGCGTIYLRERYTYRGEEEGEEEEDEEEEEEGEFTG</sequence>
<name>A0AAN9TG95_9HEMI</name>
<keyword evidence="3" id="KW-1185">Reference proteome</keyword>
<organism evidence="2 3">
    <name type="scientific">Parthenolecanium corni</name>
    <dbReference type="NCBI Taxonomy" id="536013"/>
    <lineage>
        <taxon>Eukaryota</taxon>
        <taxon>Metazoa</taxon>
        <taxon>Ecdysozoa</taxon>
        <taxon>Arthropoda</taxon>
        <taxon>Hexapoda</taxon>
        <taxon>Insecta</taxon>
        <taxon>Pterygota</taxon>
        <taxon>Neoptera</taxon>
        <taxon>Paraneoptera</taxon>
        <taxon>Hemiptera</taxon>
        <taxon>Sternorrhyncha</taxon>
        <taxon>Coccoidea</taxon>
        <taxon>Coccidae</taxon>
        <taxon>Parthenolecanium</taxon>
    </lineage>
</organism>
<evidence type="ECO:0000256" key="1">
    <source>
        <dbReference type="SAM" id="MobiDB-lite"/>
    </source>
</evidence>
<evidence type="ECO:0000313" key="2">
    <source>
        <dbReference type="EMBL" id="KAK7582706.1"/>
    </source>
</evidence>
<dbReference type="Proteomes" id="UP001367676">
    <property type="component" value="Unassembled WGS sequence"/>
</dbReference>
<reference evidence="2 3" key="1">
    <citation type="submission" date="2024-03" db="EMBL/GenBank/DDBJ databases">
        <title>Adaptation during the transition from Ophiocordyceps entomopathogen to insect associate is accompanied by gene loss and intensified selection.</title>
        <authorList>
            <person name="Ward C.M."/>
            <person name="Onetto C.A."/>
            <person name="Borneman A.R."/>
        </authorList>
    </citation>
    <scope>NUCLEOTIDE SEQUENCE [LARGE SCALE GENOMIC DNA]</scope>
    <source>
        <strain evidence="2">AWRI1</strain>
        <tissue evidence="2">Single Adult Female</tissue>
    </source>
</reference>
<accession>A0AAN9TG95</accession>
<proteinExistence type="predicted"/>
<feature type="region of interest" description="Disordered" evidence="1">
    <location>
        <begin position="134"/>
        <end position="172"/>
    </location>
</feature>
<dbReference type="AlphaFoldDB" id="A0AAN9TG95"/>
<evidence type="ECO:0000313" key="3">
    <source>
        <dbReference type="Proteomes" id="UP001367676"/>
    </source>
</evidence>
<feature type="region of interest" description="Disordered" evidence="1">
    <location>
        <begin position="396"/>
        <end position="417"/>
    </location>
</feature>